<feature type="transmembrane region" description="Helical" evidence="10">
    <location>
        <begin position="103"/>
        <end position="122"/>
    </location>
</feature>
<dbReference type="InterPro" id="IPR045070">
    <property type="entry name" value="MATE_MepA-like"/>
</dbReference>
<keyword evidence="8 10" id="KW-0472">Membrane</keyword>
<feature type="transmembrane region" description="Helical" evidence="10">
    <location>
        <begin position="320"/>
        <end position="347"/>
    </location>
</feature>
<dbReference type="PANTHER" id="PTHR43823:SF3">
    <property type="entry name" value="MULTIDRUG EXPORT PROTEIN MEPA"/>
    <property type="match status" value="1"/>
</dbReference>
<feature type="transmembrane region" description="Helical" evidence="10">
    <location>
        <begin position="142"/>
        <end position="162"/>
    </location>
</feature>
<dbReference type="RefSeq" id="WP_221266567.1">
    <property type="nucleotide sequence ID" value="NZ_JACHFR010000003.1"/>
</dbReference>
<keyword evidence="12" id="KW-1185">Reference proteome</keyword>
<reference evidence="11 12" key="1">
    <citation type="submission" date="2020-08" db="EMBL/GenBank/DDBJ databases">
        <title>Genomic Encyclopedia of Type Strains, Phase IV (KMG-IV): sequencing the most valuable type-strain genomes for metagenomic binning, comparative biology and taxonomic classification.</title>
        <authorList>
            <person name="Goeker M."/>
        </authorList>
    </citation>
    <scope>NUCLEOTIDE SEQUENCE [LARGE SCALE GENOMIC DNA]</scope>
    <source>
        <strain evidence="11 12">DSM 103679</strain>
    </source>
</reference>
<evidence type="ECO:0000256" key="7">
    <source>
        <dbReference type="ARBA" id="ARBA00022989"/>
    </source>
</evidence>
<dbReference type="CDD" id="cd13143">
    <property type="entry name" value="MATE_MepA_like"/>
    <property type="match status" value="1"/>
</dbReference>
<accession>A0A840SFE1</accession>
<feature type="transmembrane region" description="Helical" evidence="10">
    <location>
        <begin position="38"/>
        <end position="61"/>
    </location>
</feature>
<dbReference type="PANTHER" id="PTHR43823">
    <property type="entry name" value="SPORULATION PROTEIN YKVU"/>
    <property type="match status" value="1"/>
</dbReference>
<evidence type="ECO:0000313" key="11">
    <source>
        <dbReference type="EMBL" id="MBB5219460.1"/>
    </source>
</evidence>
<dbReference type="GO" id="GO:0042910">
    <property type="term" value="F:xenobiotic transmembrane transporter activity"/>
    <property type="evidence" value="ECO:0007669"/>
    <property type="project" value="InterPro"/>
</dbReference>
<evidence type="ECO:0000256" key="1">
    <source>
        <dbReference type="ARBA" id="ARBA00004651"/>
    </source>
</evidence>
<evidence type="ECO:0000256" key="6">
    <source>
        <dbReference type="ARBA" id="ARBA00022692"/>
    </source>
</evidence>
<name>A0A840SFE1_9SPIR</name>
<dbReference type="NCBIfam" id="TIGR00797">
    <property type="entry name" value="matE"/>
    <property type="match status" value="1"/>
</dbReference>
<feature type="transmembrane region" description="Helical" evidence="10">
    <location>
        <begin position="174"/>
        <end position="195"/>
    </location>
</feature>
<dbReference type="GO" id="GO:0046677">
    <property type="term" value="P:response to antibiotic"/>
    <property type="evidence" value="ECO:0007669"/>
    <property type="project" value="UniProtKB-KW"/>
</dbReference>
<dbReference type="Proteomes" id="UP000578697">
    <property type="component" value="Unassembled WGS sequence"/>
</dbReference>
<feature type="transmembrane region" description="Helical" evidence="10">
    <location>
        <begin position="201"/>
        <end position="221"/>
    </location>
</feature>
<proteinExistence type="inferred from homology"/>
<evidence type="ECO:0000256" key="2">
    <source>
        <dbReference type="ARBA" id="ARBA00008417"/>
    </source>
</evidence>
<dbReference type="InterPro" id="IPR048279">
    <property type="entry name" value="MdtK-like"/>
</dbReference>
<evidence type="ECO:0000256" key="3">
    <source>
        <dbReference type="ARBA" id="ARBA00022106"/>
    </source>
</evidence>
<protein>
    <recommendedName>
        <fullName evidence="3">Multidrug export protein MepA</fullName>
    </recommendedName>
</protein>
<evidence type="ECO:0000256" key="10">
    <source>
        <dbReference type="SAM" id="Phobius"/>
    </source>
</evidence>
<sequence length="461" mass="50635">MKTEELGSARILPLMFRLALPSLASCLINVLYSIVDRIYIGHLSSASSAALTGVGLCLPVLQMISAFSAFAGSGGAPLCAIELGKKEKDSSAQIQAQKIFSNAFFLLLFFSAVLTFTVLLFYRPFLYAFGASEGTFPYARDYLRIYGCGTVFVQLAMGLNPFISCQGHAKTAMLSVFIGAVLNIILDPLFIFVLGMGVKGAAWATVISQGISAAWIFAFFLSKNSCLKIDSRIFKPEGSIIYKISALGISPFIMTVTESGVYAVYNYGLHKFGGDNWVGAMTLIQNVQLIVYLPLAGFCSGIQPLISYNYGARKFLRMKYVITVMLLVTGITEILLVMSVSFFPFFYTGIFTGDSQLLNIAAPMLRFYILGMYIMWLQHCAQTVFVALGKAKISVFIACLRKIILLIPLAFIFPRIFGVEAIFCAEPCATFCSATTSGFVLYFLCKKIWKASYSEMEPRIL</sequence>
<keyword evidence="6 10" id="KW-0812">Transmembrane</keyword>
<comment type="subcellular location">
    <subcellularLocation>
        <location evidence="1">Cell membrane</location>
        <topology evidence="1">Multi-pass membrane protein</topology>
    </subcellularLocation>
</comment>
<comment type="caution">
    <text evidence="11">The sequence shown here is derived from an EMBL/GenBank/DDBJ whole genome shotgun (WGS) entry which is preliminary data.</text>
</comment>
<feature type="transmembrane region" description="Helical" evidence="10">
    <location>
        <begin position="419"/>
        <end position="444"/>
    </location>
</feature>
<evidence type="ECO:0000313" key="12">
    <source>
        <dbReference type="Proteomes" id="UP000578697"/>
    </source>
</evidence>
<comment type="similarity">
    <text evidence="2">Belongs to the multi antimicrobial extrusion (MATE) (TC 2.A.66.1) family. MepA subfamily.</text>
</comment>
<dbReference type="GO" id="GO:0015297">
    <property type="term" value="F:antiporter activity"/>
    <property type="evidence" value="ECO:0007669"/>
    <property type="project" value="InterPro"/>
</dbReference>
<dbReference type="InterPro" id="IPR002528">
    <property type="entry name" value="MATE_fam"/>
</dbReference>
<keyword evidence="4" id="KW-0813">Transport</keyword>
<evidence type="ECO:0000256" key="8">
    <source>
        <dbReference type="ARBA" id="ARBA00023136"/>
    </source>
</evidence>
<evidence type="ECO:0000256" key="5">
    <source>
        <dbReference type="ARBA" id="ARBA00022475"/>
    </source>
</evidence>
<keyword evidence="9" id="KW-0046">Antibiotic resistance</keyword>
<feature type="transmembrane region" description="Helical" evidence="10">
    <location>
        <begin position="367"/>
        <end position="388"/>
    </location>
</feature>
<keyword evidence="7 10" id="KW-1133">Transmembrane helix</keyword>
<feature type="transmembrane region" description="Helical" evidence="10">
    <location>
        <begin position="12"/>
        <end position="32"/>
    </location>
</feature>
<dbReference type="AlphaFoldDB" id="A0A840SFE1"/>
<keyword evidence="5" id="KW-1003">Cell membrane</keyword>
<dbReference type="GO" id="GO:0005886">
    <property type="term" value="C:plasma membrane"/>
    <property type="evidence" value="ECO:0007669"/>
    <property type="project" value="UniProtKB-SubCell"/>
</dbReference>
<organism evidence="11 12">
    <name type="scientific">Treponema rectale</name>
    <dbReference type="NCBI Taxonomy" id="744512"/>
    <lineage>
        <taxon>Bacteria</taxon>
        <taxon>Pseudomonadati</taxon>
        <taxon>Spirochaetota</taxon>
        <taxon>Spirochaetia</taxon>
        <taxon>Spirochaetales</taxon>
        <taxon>Treponemataceae</taxon>
        <taxon>Treponema</taxon>
    </lineage>
</organism>
<dbReference type="PIRSF" id="PIRSF006603">
    <property type="entry name" value="DinF"/>
    <property type="match status" value="1"/>
</dbReference>
<dbReference type="EMBL" id="JACHFR010000003">
    <property type="protein sequence ID" value="MBB5219460.1"/>
    <property type="molecule type" value="Genomic_DNA"/>
</dbReference>
<dbReference type="Pfam" id="PF01554">
    <property type="entry name" value="MatE"/>
    <property type="match status" value="2"/>
</dbReference>
<evidence type="ECO:0000256" key="9">
    <source>
        <dbReference type="ARBA" id="ARBA00023251"/>
    </source>
</evidence>
<gene>
    <name evidence="11" type="ORF">HNP77_001842</name>
</gene>
<feature type="transmembrane region" description="Helical" evidence="10">
    <location>
        <begin position="395"/>
        <end position="413"/>
    </location>
</feature>
<dbReference type="InterPro" id="IPR051327">
    <property type="entry name" value="MATE_MepA_subfamily"/>
</dbReference>
<feature type="transmembrane region" description="Helical" evidence="10">
    <location>
        <begin position="241"/>
        <end position="265"/>
    </location>
</feature>
<evidence type="ECO:0000256" key="4">
    <source>
        <dbReference type="ARBA" id="ARBA00022448"/>
    </source>
</evidence>